<reference evidence="2" key="1">
    <citation type="submission" date="2019-06" db="EMBL/GenBank/DDBJ databases">
        <authorList>
            <person name="Zheng W."/>
        </authorList>
    </citation>
    <scope>NUCLEOTIDE SEQUENCE</scope>
    <source>
        <strain evidence="2">QDHG01</strain>
    </source>
</reference>
<evidence type="ECO:0000256" key="1">
    <source>
        <dbReference type="SAM" id="Coils"/>
    </source>
</evidence>
<gene>
    <name evidence="2" type="ORF">FGO68_gene2044</name>
</gene>
<evidence type="ECO:0000313" key="3">
    <source>
        <dbReference type="Proteomes" id="UP000785679"/>
    </source>
</evidence>
<sequence>MRLRENIYSSELLKTYAKKYLVTQRMGKSNSIMTFQSGQQLLQLLPMLNTSDSLLAFYHSNVVQLAKDTQLRTFRVEFNTQKLRDDFESKYIPLMNMHVNQATSLQAMASDLQTIHKNLIKTNSELQVRVKQETDQAANKVINEFEKFREGMKEDYAFIDELRKENEDMKKQLAEIDEANAKLKEQEEAEESKLGAIEDDPFSEFASIVEAVNKLAENFNELSLGAEEFLGEDIDQEKINKKPKKKGFIKVKKNPGKNSENPEQIKILPCSSKQSLIKMLKKEKELEGQLKEYQKQFETLTQNHSKLKQVTSFFLQELKRLDENKSSIQFQIQRAQRASKQREREIKSLELEKSEVEQEKEKLKNDCTKFQQKLKLLSQ</sequence>
<dbReference type="EMBL" id="RRYP01012076">
    <property type="protein sequence ID" value="TNV77339.1"/>
    <property type="molecule type" value="Genomic_DNA"/>
</dbReference>
<name>A0A8J8NM22_HALGN</name>
<protein>
    <submittedName>
        <fullName evidence="2">Uncharacterized protein</fullName>
    </submittedName>
</protein>
<keyword evidence="1" id="KW-0175">Coiled coil</keyword>
<evidence type="ECO:0000313" key="2">
    <source>
        <dbReference type="EMBL" id="TNV77339.1"/>
    </source>
</evidence>
<dbReference type="Proteomes" id="UP000785679">
    <property type="component" value="Unassembled WGS sequence"/>
</dbReference>
<feature type="coiled-coil region" evidence="1">
    <location>
        <begin position="276"/>
        <end position="373"/>
    </location>
</feature>
<comment type="caution">
    <text evidence="2">The sequence shown here is derived from an EMBL/GenBank/DDBJ whole genome shotgun (WGS) entry which is preliminary data.</text>
</comment>
<organism evidence="2 3">
    <name type="scientific">Halteria grandinella</name>
    <dbReference type="NCBI Taxonomy" id="5974"/>
    <lineage>
        <taxon>Eukaryota</taxon>
        <taxon>Sar</taxon>
        <taxon>Alveolata</taxon>
        <taxon>Ciliophora</taxon>
        <taxon>Intramacronucleata</taxon>
        <taxon>Spirotrichea</taxon>
        <taxon>Stichotrichia</taxon>
        <taxon>Sporadotrichida</taxon>
        <taxon>Halteriidae</taxon>
        <taxon>Halteria</taxon>
    </lineage>
</organism>
<accession>A0A8J8NM22</accession>
<keyword evidence="3" id="KW-1185">Reference proteome</keyword>
<proteinExistence type="predicted"/>
<feature type="coiled-coil region" evidence="1">
    <location>
        <begin position="159"/>
        <end position="200"/>
    </location>
</feature>
<dbReference type="AlphaFoldDB" id="A0A8J8NM22"/>